<comment type="caution">
    <text evidence="2">The sequence shown here is derived from an EMBL/GenBank/DDBJ whole genome shotgun (WGS) entry which is preliminary data.</text>
</comment>
<protein>
    <recommendedName>
        <fullName evidence="4">Transmembrane protein</fullName>
    </recommendedName>
</protein>
<gene>
    <name evidence="2" type="ORF">EKH79_03480</name>
</gene>
<feature type="transmembrane region" description="Helical" evidence="1">
    <location>
        <begin position="12"/>
        <end position="30"/>
    </location>
</feature>
<feature type="transmembrane region" description="Helical" evidence="1">
    <location>
        <begin position="326"/>
        <end position="349"/>
    </location>
</feature>
<reference evidence="2 3" key="1">
    <citation type="submission" date="2018-12" db="EMBL/GenBank/DDBJ databases">
        <title>Dyella dinghuensis sp. nov. DHOA06 and Dyella choica sp. nov. 4M-K27, isolated from forest soil.</title>
        <authorList>
            <person name="Qiu L.-H."/>
            <person name="Gao Z.-H."/>
        </authorList>
    </citation>
    <scope>NUCLEOTIDE SEQUENCE [LARGE SCALE GENOMIC DNA]</scope>
    <source>
        <strain evidence="2 3">DHOA06</strain>
    </source>
</reference>
<keyword evidence="3" id="KW-1185">Reference proteome</keyword>
<evidence type="ECO:0000313" key="2">
    <source>
        <dbReference type="EMBL" id="RUL65786.1"/>
    </source>
</evidence>
<feature type="transmembrane region" description="Helical" evidence="1">
    <location>
        <begin position="91"/>
        <end position="113"/>
    </location>
</feature>
<feature type="transmembrane region" description="Helical" evidence="1">
    <location>
        <begin position="224"/>
        <end position="242"/>
    </location>
</feature>
<evidence type="ECO:0000256" key="1">
    <source>
        <dbReference type="SAM" id="Phobius"/>
    </source>
</evidence>
<feature type="transmembrane region" description="Helical" evidence="1">
    <location>
        <begin position="128"/>
        <end position="148"/>
    </location>
</feature>
<dbReference type="RefSeq" id="WP_126672418.1">
    <property type="nucleotide sequence ID" value="NZ_RYZR01000003.1"/>
</dbReference>
<feature type="transmembrane region" description="Helical" evidence="1">
    <location>
        <begin position="42"/>
        <end position="64"/>
    </location>
</feature>
<evidence type="ECO:0008006" key="4">
    <source>
        <dbReference type="Google" id="ProtNLM"/>
    </source>
</evidence>
<dbReference type="OrthoDB" id="5948305at2"/>
<feature type="transmembrane region" description="Helical" evidence="1">
    <location>
        <begin position="155"/>
        <end position="172"/>
    </location>
</feature>
<evidence type="ECO:0000313" key="3">
    <source>
        <dbReference type="Proteomes" id="UP000267077"/>
    </source>
</evidence>
<feature type="transmembrane region" description="Helical" evidence="1">
    <location>
        <begin position="361"/>
        <end position="381"/>
    </location>
</feature>
<organism evidence="2 3">
    <name type="scientific">Dyella dinghuensis</name>
    <dbReference type="NCBI Taxonomy" id="1920169"/>
    <lineage>
        <taxon>Bacteria</taxon>
        <taxon>Pseudomonadati</taxon>
        <taxon>Pseudomonadota</taxon>
        <taxon>Gammaproteobacteria</taxon>
        <taxon>Lysobacterales</taxon>
        <taxon>Rhodanobacteraceae</taxon>
        <taxon>Dyella</taxon>
    </lineage>
</organism>
<dbReference type="AlphaFoldDB" id="A0A432LUX1"/>
<feature type="transmembrane region" description="Helical" evidence="1">
    <location>
        <begin position="293"/>
        <end position="314"/>
    </location>
</feature>
<dbReference type="EMBL" id="RYZR01000003">
    <property type="protein sequence ID" value="RUL65786.1"/>
    <property type="molecule type" value="Genomic_DNA"/>
</dbReference>
<name>A0A432LUX1_9GAMM</name>
<keyword evidence="1" id="KW-0472">Membrane</keyword>
<dbReference type="Proteomes" id="UP000267077">
    <property type="component" value="Unassembled WGS sequence"/>
</dbReference>
<proteinExistence type="predicted"/>
<keyword evidence="1" id="KW-1133">Transmembrane helix</keyword>
<feature type="transmembrane region" description="Helical" evidence="1">
    <location>
        <begin position="194"/>
        <end position="212"/>
    </location>
</feature>
<sequence length="504" mass="57419">MLADKRRQIVRLFAWAVFVLSFTNALYFVLRTTNPVISSDAWYFLDVFVRKALNGTLTFADFFVRRRGLDHAQPMFKAILWAELRYFDLDFSLEAIVGVLAAALCALMIRFFLMPKSGAGPTHAYNELAWASICAVIFSLNATEIWTWSLVTMEYLTLVPILVFWGVLWHALNHKRYVLLGGVTLWLGAVDDDSAVITVVAGLMALGILLLVDHRRRDRGVWTLLLVVVLSMVVIRTCYMFAPLVRGIPKFPLPHYLGLLVDHLHAGDVWSWFATPLVQSMVMSSHFKMLVDASWTGMEVTIALALVAAHGWFWWKAARAPYNLPIFISVCLMLLYYGWLGGILVFRVTTYGDHYLEQGRYVLRYQLNLFALLMMMAGVCQRKDRPKLERNSIRRWVPACGCVTLLLLQIPLSTEAWRSRPYILAYYHRAAVQLRQLAKDPEETAGCPPDLDVCAEPLALRKQSLALLGDHHLNVFSQRVQHWHSFLPKGNESAEFDSTGVHIR</sequence>
<keyword evidence="1" id="KW-0812">Transmembrane</keyword>
<accession>A0A432LUX1</accession>